<reference evidence="1" key="1">
    <citation type="journal article" date="2019" name="Science">
        <title>Mutation of a bHLH transcription factor allowed almond domestication.</title>
        <authorList>
            <person name="Sanchez-Perez R."/>
            <person name="Pavan S."/>
            <person name="Mazzeo R."/>
            <person name="Moldovan C."/>
            <person name="Aiese Cigliano R."/>
            <person name="Del Cueto J."/>
            <person name="Ricciardi F."/>
            <person name="Lotti C."/>
            <person name="Ricciardi L."/>
            <person name="Dicenta F."/>
            <person name="Lopez-Marques R.L."/>
            <person name="Lindberg Moller B."/>
        </authorList>
    </citation>
    <scope>NUCLEOTIDE SEQUENCE</scope>
</reference>
<protein>
    <recommendedName>
        <fullName evidence="2">DUF674 family protein</fullName>
    </recommendedName>
</protein>
<accession>A0A4Y1RLC6</accession>
<proteinExistence type="predicted"/>
<organism evidence="1">
    <name type="scientific">Prunus dulcis</name>
    <name type="common">Almond</name>
    <name type="synonym">Amygdalus dulcis</name>
    <dbReference type="NCBI Taxonomy" id="3755"/>
    <lineage>
        <taxon>Eukaryota</taxon>
        <taxon>Viridiplantae</taxon>
        <taxon>Streptophyta</taxon>
        <taxon>Embryophyta</taxon>
        <taxon>Tracheophyta</taxon>
        <taxon>Spermatophyta</taxon>
        <taxon>Magnoliopsida</taxon>
        <taxon>eudicotyledons</taxon>
        <taxon>Gunneridae</taxon>
        <taxon>Pentapetalae</taxon>
        <taxon>rosids</taxon>
        <taxon>fabids</taxon>
        <taxon>Rosales</taxon>
        <taxon>Rosaceae</taxon>
        <taxon>Amygdaloideae</taxon>
        <taxon>Amygdaleae</taxon>
        <taxon>Prunus</taxon>
    </lineage>
</organism>
<dbReference type="Pfam" id="PF05056">
    <property type="entry name" value="DUF674"/>
    <property type="match status" value="1"/>
</dbReference>
<dbReference type="InterPro" id="IPR007750">
    <property type="entry name" value="DUF674"/>
</dbReference>
<evidence type="ECO:0008006" key="2">
    <source>
        <dbReference type="Google" id="ProtNLM"/>
    </source>
</evidence>
<dbReference type="EMBL" id="AP019302">
    <property type="protein sequence ID" value="BBH04696.1"/>
    <property type="molecule type" value="Genomic_DNA"/>
</dbReference>
<evidence type="ECO:0000313" key="1">
    <source>
        <dbReference type="EMBL" id="BBH04696.1"/>
    </source>
</evidence>
<name>A0A4Y1RLC6_PRUDU</name>
<dbReference type="PANTHER" id="PTHR33103">
    <property type="entry name" value="OS01G0153900 PROTEIN"/>
    <property type="match status" value="1"/>
</dbReference>
<dbReference type="PANTHER" id="PTHR33103:SF27">
    <property type="entry name" value="OS04G0594700 PROTEIN"/>
    <property type="match status" value="1"/>
</dbReference>
<sequence length="521" mass="59046">MSMSMTDKSMDNIELKVLVNNVSNKVIFVESDGDFIDVLFSFLTIPMGTVIRLSHRSQPLGIGCMDNIYGSVESFDSQLFRTEECRAMLLRPRNRTEYLLDNLKLKFDDSEPMRYYQKVRCPRCERLMDTETTLPVSGAEDGEVFVKGPARFIISDDLQVMHPFTSTSSYLVKNLGCTGWNSIEELTVNVGVDEVLKLLMCSLVSKMPLTETLLKHEPLPELSNENVDQEIYVESRMLGDATNEEEEKISIKLIVSKSRKMVCYAEAGEEFVNLLFSFLTLPLGFIVKQMQDNSMKGCIDQLYKSVQDLDEQCLKSNNHKKMLVSPKLLPGFGYKNHPLGIEEASYRLAVDTTLIHSNKQVKSVEFIDPKSHPNKDDNALGFLKGPAMFMITDSLNVSPISAILGLSILCELNVPVTDIEVQVAQVGKKEPKAVLLLTIFEPIINRQPFLAVIWLLRETSTIFRSNQIREFWCFGPMHSGELSQQSVVGIYYSPVQLLVEEEVYSEILMKFCFTVDLMHLM</sequence>
<dbReference type="AlphaFoldDB" id="A0A4Y1RLC6"/>
<gene>
    <name evidence="1" type="ORF">Prudu_015901</name>
</gene>